<evidence type="ECO:0000313" key="3">
    <source>
        <dbReference type="Proteomes" id="UP001500604"/>
    </source>
</evidence>
<name>A0ABP8VC09_9GAMM</name>
<evidence type="ECO:0000256" key="1">
    <source>
        <dbReference type="SAM" id="MobiDB-lite"/>
    </source>
</evidence>
<comment type="caution">
    <text evidence="2">The sequence shown here is derived from an EMBL/GenBank/DDBJ whole genome shotgun (WGS) entry which is preliminary data.</text>
</comment>
<dbReference type="Proteomes" id="UP001500604">
    <property type="component" value="Unassembled WGS sequence"/>
</dbReference>
<protein>
    <submittedName>
        <fullName evidence="2">Uncharacterized protein</fullName>
    </submittedName>
</protein>
<sequence length="483" mass="53033">MEPFSAVLMGAGALSSFFGSSDAARQAENQMAMQADALALQRRQSELASSLAVQELEYQRWLNDIQLGQNQFNQQQALNAFDYYRQLQASDRSQQQAEQDYFRDRQTHYDQLAANQRAFDIEQLLQNQQLTADQRQYAIDQFDWAKGIAAGERQTDLDNYNAALQQLLDERNYDIQRQTLLDSQAQGERQFMLDERSRIQGLTDDLATELDALRTRLGALPTANRYTEADVESEAQDRWATYQANVDRAADRIGSINEAAMISGGIDASTTGATRRAEVASRMADEYNNAYVRAYDDAAKYIGGLQQIENTGVQQAIQERMASVDEIIKANGTVLNYNMNLPNAPSAMSPTINTTSAAYDRNIQSALTGAPVNIGSGVYTQPVSQGYASQINIPSAAGFQYSGDGTASTQIPGTQLGALINAATNSTNAFVNNSGNLANTYTNMANNQASQLGSILADFTRQGMNGQPSMASQSRDWMSNAWS</sequence>
<organism evidence="2 3">
    <name type="scientific">Kistimonas scapharcae</name>
    <dbReference type="NCBI Taxonomy" id="1036133"/>
    <lineage>
        <taxon>Bacteria</taxon>
        <taxon>Pseudomonadati</taxon>
        <taxon>Pseudomonadota</taxon>
        <taxon>Gammaproteobacteria</taxon>
        <taxon>Oceanospirillales</taxon>
        <taxon>Endozoicomonadaceae</taxon>
        <taxon>Kistimonas</taxon>
    </lineage>
</organism>
<reference evidence="3" key="1">
    <citation type="journal article" date="2019" name="Int. J. Syst. Evol. Microbiol.">
        <title>The Global Catalogue of Microorganisms (GCM) 10K type strain sequencing project: providing services to taxonomists for standard genome sequencing and annotation.</title>
        <authorList>
            <consortium name="The Broad Institute Genomics Platform"/>
            <consortium name="The Broad Institute Genome Sequencing Center for Infectious Disease"/>
            <person name="Wu L."/>
            <person name="Ma J."/>
        </authorList>
    </citation>
    <scope>NUCLEOTIDE SEQUENCE [LARGE SCALE GENOMIC DNA]</scope>
    <source>
        <strain evidence="3">JCM 17805</strain>
    </source>
</reference>
<keyword evidence="3" id="KW-1185">Reference proteome</keyword>
<accession>A0ABP8VC09</accession>
<evidence type="ECO:0000313" key="2">
    <source>
        <dbReference type="EMBL" id="GAA4652550.1"/>
    </source>
</evidence>
<proteinExistence type="predicted"/>
<gene>
    <name evidence="2" type="ORF">GCM10023116_48340</name>
</gene>
<feature type="region of interest" description="Disordered" evidence="1">
    <location>
        <begin position="463"/>
        <end position="483"/>
    </location>
</feature>
<dbReference type="RefSeq" id="WP_345199140.1">
    <property type="nucleotide sequence ID" value="NZ_BAABFL010000477.1"/>
</dbReference>
<dbReference type="EMBL" id="BAABFL010000477">
    <property type="protein sequence ID" value="GAA4652550.1"/>
    <property type="molecule type" value="Genomic_DNA"/>
</dbReference>